<reference evidence="2" key="2">
    <citation type="journal article" date="2020" name="Mitochondrial DNA Part B Resour">
        <title>Sequencing and analysis of the complete mitochondrial genome of Habrobracon hebetor (Hymenoptera: Braconidae).</title>
        <authorList>
            <person name="Huang Y.-X."/>
            <person name="Qi L.-Q."/>
            <person name="Zhang Y.-Z."/>
            <person name="Jin X.-X."/>
            <person name="Wang X."/>
        </authorList>
    </citation>
    <scope>NUCLEOTIDE SEQUENCE</scope>
</reference>
<evidence type="ECO:0000256" key="1">
    <source>
        <dbReference type="SAM" id="Phobius"/>
    </source>
</evidence>
<keyword evidence="2" id="KW-0496">Mitochondrion</keyword>
<geneLocation type="mitochondrion" evidence="2"/>
<feature type="transmembrane region" description="Helical" evidence="1">
    <location>
        <begin position="7"/>
        <end position="25"/>
    </location>
</feature>
<keyword evidence="1" id="KW-0472">Membrane</keyword>
<accession>A0A7D5DN26</accession>
<organism evidence="2">
    <name type="scientific">Habrobracon hebetor</name>
    <dbReference type="NCBI Taxonomy" id="69819"/>
    <lineage>
        <taxon>Eukaryota</taxon>
        <taxon>Metazoa</taxon>
        <taxon>Ecdysozoa</taxon>
        <taxon>Arthropoda</taxon>
        <taxon>Hexapoda</taxon>
        <taxon>Insecta</taxon>
        <taxon>Pterygota</taxon>
        <taxon>Neoptera</taxon>
        <taxon>Endopterygota</taxon>
        <taxon>Hymenoptera</taxon>
        <taxon>Apocrita</taxon>
        <taxon>Ichneumonoidea</taxon>
        <taxon>Braconidae</taxon>
        <taxon>Braconinae</taxon>
        <taxon>Habrobracon</taxon>
    </lineage>
</organism>
<dbReference type="EMBL" id="MN842279">
    <property type="protein sequence ID" value="QKZ95164.1"/>
    <property type="molecule type" value="Genomic_DNA"/>
</dbReference>
<dbReference type="AlphaFoldDB" id="A0A7D5DN26"/>
<sequence>MKNFNFEFIYFFMFFDFILIMIMILPSNLYSFHPLTLNIILIFYIIIFTLKMNFLLNSYWYSYILFLLMIGGLMILFMYFTSLMNNELFYFKLEFNIYQILKILFLLNLLYFMMKELNYLFYFMNMNYFEMKKFNLFLYFENINLFKNLFMDFSLSLNLYMIMYLFFIMLCSVLICNKIMIPLRQLLKIK</sequence>
<name>A0A7D5DN26_9HYME</name>
<feature type="transmembrane region" description="Helical" evidence="1">
    <location>
        <begin position="60"/>
        <end position="80"/>
    </location>
</feature>
<gene>
    <name evidence="2" type="primary">ND6</name>
</gene>
<feature type="transmembrane region" description="Helical" evidence="1">
    <location>
        <begin position="157"/>
        <end position="181"/>
    </location>
</feature>
<proteinExistence type="predicted"/>
<protein>
    <submittedName>
        <fullName evidence="2">NADH dehydrogenase subunit 6</fullName>
    </submittedName>
</protein>
<keyword evidence="1" id="KW-0812">Transmembrane</keyword>
<reference evidence="2" key="1">
    <citation type="submission" date="2019-12" db="EMBL/GenBank/DDBJ databases">
        <authorList>
            <person name="Huang Y."/>
            <person name="Qi L."/>
            <person name="Wang X."/>
        </authorList>
    </citation>
    <scope>NUCLEOTIDE SEQUENCE</scope>
</reference>
<keyword evidence="1" id="KW-1133">Transmembrane helix</keyword>
<evidence type="ECO:0000313" key="2">
    <source>
        <dbReference type="EMBL" id="QKZ95164.1"/>
    </source>
</evidence>